<dbReference type="InterPro" id="IPR008334">
    <property type="entry name" value="5'-Nucleotdase_C"/>
</dbReference>
<dbReference type="CDD" id="cd04486">
    <property type="entry name" value="YhcR_OBF_like"/>
    <property type="match status" value="1"/>
</dbReference>
<dbReference type="Pfam" id="PF00149">
    <property type="entry name" value="Metallophos"/>
    <property type="match status" value="1"/>
</dbReference>
<reference evidence="6 7" key="1">
    <citation type="journal article" date="2021" name="Arch. Microbiol.">
        <title>Myceligenerans indicum sp. nov., an actinobacterium isolated from mangrove sediment of Sundarbans, India.</title>
        <authorList>
            <person name="Asha K."/>
            <person name="Bhadury P."/>
        </authorList>
    </citation>
    <scope>NUCLEOTIDE SEQUENCE [LARGE SCALE GENOMIC DNA]</scope>
    <source>
        <strain evidence="6 7">I2</strain>
    </source>
</reference>
<dbReference type="SUPFAM" id="SSF56219">
    <property type="entry name" value="DNase I-like"/>
    <property type="match status" value="1"/>
</dbReference>
<keyword evidence="1" id="KW-0732">Signal</keyword>
<dbReference type="GO" id="GO:0004519">
    <property type="term" value="F:endonuclease activity"/>
    <property type="evidence" value="ECO:0007669"/>
    <property type="project" value="UniProtKB-KW"/>
</dbReference>
<sequence>MVWACVPLPAVCAPALWRVQRRRSTSRTTWQSRSRAACRPAVAEGVSVTPSTPRSSRPVQRPRALAAGLAAALALPTSAVFAAPALADEADVTPIAEIQGTGDASPLAGETVTTRGVVTAAYPTGGFNGLYLQTGGTGGDPAADATPGASDGVFVYSAAAAAELSVGDSVELTGAVSEYHGLTEITPEAWTVLDDGAAVEPLLTEWPATDAGREALEGMLLAPQGDFTVTDNYRTNYYGTIGLAAGDSPLVQPTSAGRPLSAAYDAQIADNDARGLLLDDGASWNYSSSSNQSKPLPWLTGGAPVRVGAAVQFTAPVVLDYRYSAWGLQPQGQLTPDTADALQPAVFEDTREASPAEVGGSLKVGTFNVLNYFTTTGDELEGCTYYTDREGDPVSVSGGCDARGAAEDEDLERQQVKIVGAISALGADVVSLEEIENSAHFLGKSRDQALSDLTDALNAAAGAGTWAYVESPAELPADEDVIRNGFVYRTATAEPVGGSTILTGDEAFGNAREPLAQVFQPAGGADDTSDDVLVISNHFKSKGSVGPWPGDTDQGDGQGNSNESRVRQATSLVAFADEQAAAAGTDKVLLVGDFNAYEQEDPIQVVTDAGYVDLGAATGEYSYNYGGQVGSLDHVLASPGAVEAVTGTDIWNINSYEPVANEYSRYNYNATILYDETPFRSSDHDPLLVGLDLGEGTTEPGTTTIDLLGINDFHGRIDGHTVGFAGTVEELRAQNPDATALVAAGDNIGASLFASAVAQDQPTIDVLNALGMTASSVGNHEFDQGMDDLTGRVTDAADWNYLGANVYDATTGEPALPEFTVQEIGGVDVGFVGVVTEETPTLVTPAGIEGLEFGNPVDAINRVTDELLDGDPENGEADLVVAMTHEGASMGTPEGATLDEEVAAGGPFADIVERTDPRVAVIFTGHTHKKYAWDAPVPGTDGETRPIIQTGDYGSNVGHVSLTVDTDSFEVTDYTAQNVGRTGTPDDELIATYPRVAQVDTIVQAALAEAEEIGAQPIGEVTSDITTAFAGGEYVDGVWTGGDRDDRASESALGNLVANALRDSLASEERGGADLGVANPGGLRSELLYAASGAEGDGVVTYAEANSVLPFVNNLLTVTLTGEQIKTLLEQQWQTDEAGERPSRPYLALGLSDNVSYTASTDDPNATPGDNISSITIDGVPVDPAAEYRVATFSFLMSGGDNFRVFTQGTDVRDSGLVDRDAWMDYIRTNSPLSPSFARSHAVTEALPGTVTAGEDVAVDLAGLDLTSLGAPRNTDAQAVLAPVGEDVSGGVPLGTASVSDGATSLTATVPADTEAGEYVLYVVAEPSATSIAVPVTVDAAVPSAPEWQPWRLYWWGDQVMYRGEVYEAKRPNIHWAPGLRWWASPWVPVAE</sequence>
<dbReference type="InterPro" id="IPR006179">
    <property type="entry name" value="5_nucleotidase/apyrase"/>
</dbReference>
<evidence type="ECO:0000313" key="7">
    <source>
        <dbReference type="Proteomes" id="UP000675409"/>
    </source>
</evidence>
<feature type="domain" description="5'-Nucleotidase C-terminal" evidence="4">
    <location>
        <begin position="1044"/>
        <end position="1207"/>
    </location>
</feature>
<dbReference type="InterPro" id="IPR004843">
    <property type="entry name" value="Calcineurin-like_PHP"/>
</dbReference>
<dbReference type="CDD" id="cd10283">
    <property type="entry name" value="MnuA_DNase1-like"/>
    <property type="match status" value="1"/>
</dbReference>
<dbReference type="SUPFAM" id="SSF55816">
    <property type="entry name" value="5'-nucleotidase (syn. UDP-sugar hydrolase), C-terminal domain"/>
    <property type="match status" value="1"/>
</dbReference>
<keyword evidence="6" id="KW-0378">Hydrolase</keyword>
<evidence type="ECO:0000313" key="6">
    <source>
        <dbReference type="EMBL" id="MBL0887627.1"/>
    </source>
</evidence>
<feature type="region of interest" description="Disordered" evidence="2">
    <location>
        <begin position="543"/>
        <end position="564"/>
    </location>
</feature>
<dbReference type="EMBL" id="JABBYC010000032">
    <property type="protein sequence ID" value="MBL0887627.1"/>
    <property type="molecule type" value="Genomic_DNA"/>
</dbReference>
<dbReference type="Gene3D" id="3.60.21.10">
    <property type="match status" value="1"/>
</dbReference>
<dbReference type="NCBIfam" id="NF033681">
    <property type="entry name" value="ExeM_NucH_DNase"/>
    <property type="match status" value="1"/>
</dbReference>
<proteinExistence type="predicted"/>
<evidence type="ECO:0000256" key="2">
    <source>
        <dbReference type="SAM" id="MobiDB-lite"/>
    </source>
</evidence>
<keyword evidence="6" id="KW-0255">Endonuclease</keyword>
<feature type="domain" description="Calcineurin-like phosphoesterase" evidence="3">
    <location>
        <begin position="708"/>
        <end position="929"/>
    </location>
</feature>
<dbReference type="SUPFAM" id="SSF56300">
    <property type="entry name" value="Metallo-dependent phosphatases"/>
    <property type="match status" value="1"/>
</dbReference>
<keyword evidence="7" id="KW-1185">Reference proteome</keyword>
<organism evidence="6 7">
    <name type="scientific">Myceligenerans indicum</name>
    <dbReference type="NCBI Taxonomy" id="2593663"/>
    <lineage>
        <taxon>Bacteria</taxon>
        <taxon>Bacillati</taxon>
        <taxon>Actinomycetota</taxon>
        <taxon>Actinomycetes</taxon>
        <taxon>Micrococcales</taxon>
        <taxon>Promicromonosporaceae</taxon>
        <taxon>Myceligenerans</taxon>
    </lineage>
</organism>
<feature type="domain" description="Endonuclease/exonuclease/phosphatase" evidence="5">
    <location>
        <begin position="406"/>
        <end position="684"/>
    </location>
</feature>
<comment type="caution">
    <text evidence="6">The sequence shown here is derived from an EMBL/GenBank/DDBJ whole genome shotgun (WGS) entry which is preliminary data.</text>
</comment>
<dbReference type="PRINTS" id="PR01607">
    <property type="entry name" value="APYRASEFAMLY"/>
</dbReference>
<dbReference type="InterPro" id="IPR036691">
    <property type="entry name" value="Endo/exonu/phosph_ase_sf"/>
</dbReference>
<dbReference type="InterPro" id="IPR005135">
    <property type="entry name" value="Endo/exonuclease/phosphatase"/>
</dbReference>
<dbReference type="Gene3D" id="3.90.780.10">
    <property type="entry name" value="5'-Nucleotidase, C-terminal domain"/>
    <property type="match status" value="1"/>
</dbReference>
<evidence type="ECO:0000256" key="1">
    <source>
        <dbReference type="ARBA" id="ARBA00022729"/>
    </source>
</evidence>
<evidence type="ECO:0000259" key="3">
    <source>
        <dbReference type="Pfam" id="PF00149"/>
    </source>
</evidence>
<accession>A0ABS1LQ09</accession>
<dbReference type="InterPro" id="IPR029052">
    <property type="entry name" value="Metallo-depent_PP-like"/>
</dbReference>
<evidence type="ECO:0000259" key="4">
    <source>
        <dbReference type="Pfam" id="PF02872"/>
    </source>
</evidence>
<dbReference type="PANTHER" id="PTHR42834:SF1">
    <property type="entry name" value="ENDONUCLEASE_EXONUCLEASE_PHOSPHATASE FAMILY PROTEIN (AFU_ORTHOLOGUE AFUA_3G09210)"/>
    <property type="match status" value="1"/>
</dbReference>
<dbReference type="Pfam" id="PF03372">
    <property type="entry name" value="Exo_endo_phos"/>
    <property type="match status" value="1"/>
</dbReference>
<keyword evidence="6" id="KW-0540">Nuclease</keyword>
<dbReference type="Gene3D" id="3.60.10.10">
    <property type="entry name" value="Endonuclease/exonuclease/phosphatase"/>
    <property type="match status" value="1"/>
</dbReference>
<protein>
    <submittedName>
        <fullName evidence="6">ExeM/NucH family extracellular endonuclease</fullName>
    </submittedName>
</protein>
<dbReference type="Pfam" id="PF02872">
    <property type="entry name" value="5_nucleotid_C"/>
    <property type="match status" value="1"/>
</dbReference>
<dbReference type="InterPro" id="IPR036907">
    <property type="entry name" value="5'-Nucleotdase_C_sf"/>
</dbReference>
<dbReference type="PANTHER" id="PTHR42834">
    <property type="entry name" value="ENDONUCLEASE/EXONUCLEASE/PHOSPHATASE FAMILY PROTEIN (AFU_ORTHOLOGUE AFUA_3G09210)"/>
    <property type="match status" value="1"/>
</dbReference>
<name>A0ABS1LQ09_9MICO</name>
<dbReference type="Proteomes" id="UP000675409">
    <property type="component" value="Unassembled WGS sequence"/>
</dbReference>
<gene>
    <name evidence="6" type="ORF">HGK34_15285</name>
</gene>
<dbReference type="InterPro" id="IPR047971">
    <property type="entry name" value="ExeM-like"/>
</dbReference>
<evidence type="ECO:0000259" key="5">
    <source>
        <dbReference type="Pfam" id="PF03372"/>
    </source>
</evidence>